<organism evidence="2 3">
    <name type="scientific">Nannochloropsis gaditana</name>
    <dbReference type="NCBI Taxonomy" id="72520"/>
    <lineage>
        <taxon>Eukaryota</taxon>
        <taxon>Sar</taxon>
        <taxon>Stramenopiles</taxon>
        <taxon>Ochrophyta</taxon>
        <taxon>Eustigmatophyceae</taxon>
        <taxon>Eustigmatales</taxon>
        <taxon>Monodopsidaceae</taxon>
        <taxon>Nannochloropsis</taxon>
    </lineage>
</organism>
<proteinExistence type="predicted"/>
<dbReference type="AlphaFoldDB" id="W7TPR8"/>
<comment type="caution">
    <text evidence="2">The sequence shown here is derived from an EMBL/GenBank/DDBJ whole genome shotgun (WGS) entry which is preliminary data.</text>
</comment>
<dbReference type="EMBL" id="AZIL01000933">
    <property type="protein sequence ID" value="EWM25483.1"/>
    <property type="molecule type" value="Genomic_DNA"/>
</dbReference>
<feature type="compositionally biased region" description="Basic and acidic residues" evidence="1">
    <location>
        <begin position="92"/>
        <end position="106"/>
    </location>
</feature>
<dbReference type="OrthoDB" id="10277409at2759"/>
<dbReference type="Proteomes" id="UP000019335">
    <property type="component" value="Chromosome 11"/>
</dbReference>
<accession>W7TPR8</accession>
<evidence type="ECO:0000256" key="1">
    <source>
        <dbReference type="SAM" id="MobiDB-lite"/>
    </source>
</evidence>
<protein>
    <submittedName>
        <fullName evidence="2">Uncharacterized protein</fullName>
    </submittedName>
</protein>
<gene>
    <name evidence="2" type="ORF">Naga_100583g3</name>
</gene>
<keyword evidence="3" id="KW-1185">Reference proteome</keyword>
<feature type="region of interest" description="Disordered" evidence="1">
    <location>
        <begin position="77"/>
        <end position="112"/>
    </location>
</feature>
<evidence type="ECO:0000313" key="3">
    <source>
        <dbReference type="Proteomes" id="UP000019335"/>
    </source>
</evidence>
<reference evidence="2 3" key="1">
    <citation type="journal article" date="2014" name="Mol. Plant">
        <title>Chromosome Scale Genome Assembly and Transcriptome Profiling of Nannochloropsis gaditana in Nitrogen Depletion.</title>
        <authorList>
            <person name="Corteggiani Carpinelli E."/>
            <person name="Telatin A."/>
            <person name="Vitulo N."/>
            <person name="Forcato C."/>
            <person name="D'Angelo M."/>
            <person name="Schiavon R."/>
            <person name="Vezzi A."/>
            <person name="Giacometti G.M."/>
            <person name="Morosinotto T."/>
            <person name="Valle G."/>
        </authorList>
    </citation>
    <scope>NUCLEOTIDE SEQUENCE [LARGE SCALE GENOMIC DNA]</scope>
    <source>
        <strain evidence="2 3">B-31</strain>
    </source>
</reference>
<evidence type="ECO:0000313" key="2">
    <source>
        <dbReference type="EMBL" id="EWM25483.1"/>
    </source>
</evidence>
<name>W7TPR8_9STRA</name>
<sequence length="316" mass="35593">MQQKNKGHTRCGRWSLLSVAGLVGFTVALGMHHTHAFVAPIAPHGLPENLRVVRHRHQLGSQTCQLVQTPRFWSPFTGQLRGKSGSSRLHARISEKPGDKQDREEGGEQGLPKVLEEGLPKLTRQQEEAVDLSMGVIPPEQEPLSGEAWTAEVEKRLQEMYEKGTYDPTPVNLTPKELANQQWVDDFLNKEERPIRFTPEYWFGTWTRGDIKFSSAGRGLKSFGFALVGIGLVTLMFLLEDELVNPAFDDYRQWDGNDFFHFGEDLGAWVTAIPARTSDYLSHFNWVEWSARVAARAGAAPRWQNQLLGLPAIPPQ</sequence>